<dbReference type="PANTHER" id="PTHR43297">
    <property type="entry name" value="OLIGOPEPTIDE TRANSPORT ATP-BINDING PROTEIN APPD"/>
    <property type="match status" value="1"/>
</dbReference>
<dbReference type="GO" id="GO:0005886">
    <property type="term" value="C:plasma membrane"/>
    <property type="evidence" value="ECO:0007669"/>
    <property type="project" value="UniProtKB-SubCell"/>
</dbReference>
<dbReference type="Pfam" id="PF00005">
    <property type="entry name" value="ABC_tran"/>
    <property type="match status" value="1"/>
</dbReference>
<evidence type="ECO:0000256" key="4">
    <source>
        <dbReference type="ARBA" id="ARBA00022741"/>
    </source>
</evidence>
<dbReference type="GO" id="GO:0016887">
    <property type="term" value="F:ATP hydrolysis activity"/>
    <property type="evidence" value="ECO:0007669"/>
    <property type="project" value="InterPro"/>
</dbReference>
<dbReference type="InterPro" id="IPR003593">
    <property type="entry name" value="AAA+_ATPase"/>
</dbReference>
<keyword evidence="2" id="KW-0813">Transport</keyword>
<dbReference type="EMBL" id="CP011947">
    <property type="protein sequence ID" value="AKU08083.1"/>
    <property type="molecule type" value="Genomic_DNA"/>
</dbReference>
<dbReference type="FunFam" id="3.40.50.300:FF:000016">
    <property type="entry name" value="Oligopeptide ABC transporter ATP-binding component"/>
    <property type="match status" value="1"/>
</dbReference>
<dbReference type="SUPFAM" id="SSF52540">
    <property type="entry name" value="P-loop containing nucleoside triphosphate hydrolases"/>
    <property type="match status" value="1"/>
</dbReference>
<proteinExistence type="predicted"/>
<dbReference type="GO" id="GO:0005524">
    <property type="term" value="F:ATP binding"/>
    <property type="evidence" value="ECO:0007669"/>
    <property type="project" value="UniProtKB-KW"/>
</dbReference>
<dbReference type="InterPro" id="IPR027417">
    <property type="entry name" value="P-loop_NTPase"/>
</dbReference>
<comment type="subcellular location">
    <subcellularLocation>
        <location evidence="1">Cell membrane</location>
        <topology evidence="1">Peripheral membrane protein</topology>
    </subcellularLocation>
</comment>
<dbReference type="SMART" id="SM00382">
    <property type="entry name" value="AAA"/>
    <property type="match status" value="1"/>
</dbReference>
<evidence type="ECO:0000256" key="5">
    <source>
        <dbReference type="ARBA" id="ARBA00022840"/>
    </source>
</evidence>
<dbReference type="InterPro" id="IPR017871">
    <property type="entry name" value="ABC_transporter-like_CS"/>
</dbReference>
<dbReference type="InterPro" id="IPR013563">
    <property type="entry name" value="Oligopep_ABC_C"/>
</dbReference>
<dbReference type="PANTHER" id="PTHR43297:SF2">
    <property type="entry name" value="DIPEPTIDE TRANSPORT ATP-BINDING PROTEIN DPPD"/>
    <property type="match status" value="1"/>
</dbReference>
<dbReference type="InterPro" id="IPR003439">
    <property type="entry name" value="ABC_transporter-like_ATP-bd"/>
</dbReference>
<evidence type="ECO:0000256" key="3">
    <source>
        <dbReference type="ARBA" id="ARBA00022475"/>
    </source>
</evidence>
<protein>
    <submittedName>
        <fullName evidence="8">Peptide ABC transporter ATPase</fullName>
    </submittedName>
</protein>
<evidence type="ECO:0000256" key="1">
    <source>
        <dbReference type="ARBA" id="ARBA00004202"/>
    </source>
</evidence>
<dbReference type="Gene3D" id="3.40.50.300">
    <property type="entry name" value="P-loop containing nucleotide triphosphate hydrolases"/>
    <property type="match status" value="1"/>
</dbReference>
<dbReference type="KEGG" id="hgi:ABY42_10140"/>
<dbReference type="PATRIC" id="fig|35746.4.peg.2162"/>
<keyword evidence="4" id="KW-0547">Nucleotide-binding</keyword>
<keyword evidence="5" id="KW-0067">ATP-binding</keyword>
<evidence type="ECO:0000259" key="7">
    <source>
        <dbReference type="PROSITE" id="PS50893"/>
    </source>
</evidence>
<organism evidence="8 9">
    <name type="scientific">Haloferax gibbonsii</name>
    <dbReference type="NCBI Taxonomy" id="35746"/>
    <lineage>
        <taxon>Archaea</taxon>
        <taxon>Methanobacteriati</taxon>
        <taxon>Methanobacteriota</taxon>
        <taxon>Stenosarchaea group</taxon>
        <taxon>Halobacteria</taxon>
        <taxon>Halobacteriales</taxon>
        <taxon>Haloferacaceae</taxon>
        <taxon>Haloferax</taxon>
    </lineage>
</organism>
<reference evidence="9" key="1">
    <citation type="journal article" date="2015" name="J. Biotechnol.">
        <title>Complete genome sequence of Haloferax gibbonsii strain ARA6, a potential producer of polyhydroxyalkanoates and halocins isolated from Araruama, Rio de Janeiro, Brasil.</title>
        <authorList>
            <person name="Pinto L.H."/>
            <person name="D'Alincourt Carvalho-Assef A.P."/>
            <person name="Vieira R.P."/>
            <person name="Clementino M.M."/>
            <person name="Albano R.M."/>
        </authorList>
    </citation>
    <scope>NUCLEOTIDE SEQUENCE [LARGE SCALE GENOMIC DNA]</scope>
    <source>
        <strain evidence="9">ARA6</strain>
    </source>
</reference>
<dbReference type="Proteomes" id="UP000066124">
    <property type="component" value="Chromosome"/>
</dbReference>
<name>A0A0K1IUU5_HALGI</name>
<dbReference type="NCBIfam" id="TIGR01727">
    <property type="entry name" value="oligo_HPY"/>
    <property type="match status" value="1"/>
</dbReference>
<dbReference type="InterPro" id="IPR050388">
    <property type="entry name" value="ABC_Ni/Peptide_Import"/>
</dbReference>
<evidence type="ECO:0000313" key="8">
    <source>
        <dbReference type="EMBL" id="AKU08083.1"/>
    </source>
</evidence>
<evidence type="ECO:0000256" key="6">
    <source>
        <dbReference type="ARBA" id="ARBA00023136"/>
    </source>
</evidence>
<sequence>MTAKQRETTTTTTTMTTDDPIIEINNAAVTYDGGETYVLDHVSMSIERGEILGIVGESGSGKSMFADSMLDAIPDPGRLSGEIRYHRDDGTTVDVLELSDDELREFRWEEVSMVFQGAMSSFNPTMKIGGHFRETLKAHDADVTSGMEFARELLSDLYLDPERVLTSYPHELSGGMQQRALIALSLVLEPEVLVMDEPTAALDLLMQRSILTLLQDLQEKYDLTMVFITHDLPLVAELADRMAVMYAFQLIEVGDREQLIANSGHPYTRALLNATPDIEAPLEEMRPIEGQSPAPINVPQGCAFAPRCPLATEECRVEDPAFTQLDDGHAVACHHAEDARDEIALHFDRSEETVPVSGGGGS</sequence>
<dbReference type="Pfam" id="PF08352">
    <property type="entry name" value="oligo_HPY"/>
    <property type="match status" value="1"/>
</dbReference>
<feature type="domain" description="ABC transporter" evidence="7">
    <location>
        <begin position="22"/>
        <end position="272"/>
    </location>
</feature>
<keyword evidence="3" id="KW-1003">Cell membrane</keyword>
<dbReference type="CDD" id="cd03257">
    <property type="entry name" value="ABC_NikE_OppD_transporters"/>
    <property type="match status" value="1"/>
</dbReference>
<dbReference type="AlphaFoldDB" id="A0A0K1IUU5"/>
<evidence type="ECO:0000256" key="2">
    <source>
        <dbReference type="ARBA" id="ARBA00022448"/>
    </source>
</evidence>
<dbReference type="PROSITE" id="PS50893">
    <property type="entry name" value="ABC_TRANSPORTER_2"/>
    <property type="match status" value="1"/>
</dbReference>
<accession>A0A0K1IUU5</accession>
<evidence type="ECO:0000313" key="9">
    <source>
        <dbReference type="Proteomes" id="UP000066124"/>
    </source>
</evidence>
<dbReference type="GO" id="GO:0015833">
    <property type="term" value="P:peptide transport"/>
    <property type="evidence" value="ECO:0007669"/>
    <property type="project" value="InterPro"/>
</dbReference>
<dbReference type="PROSITE" id="PS00211">
    <property type="entry name" value="ABC_TRANSPORTER_1"/>
    <property type="match status" value="1"/>
</dbReference>
<gene>
    <name evidence="8" type="ORF">ABY42_10140</name>
</gene>
<keyword evidence="6" id="KW-0472">Membrane</keyword>